<evidence type="ECO:0000256" key="6">
    <source>
        <dbReference type="ARBA" id="ARBA00022917"/>
    </source>
</evidence>
<dbReference type="Pfam" id="PF06827">
    <property type="entry name" value="zf-FPG_IleRS"/>
    <property type="match status" value="1"/>
</dbReference>
<dbReference type="PRINTS" id="PR00984">
    <property type="entry name" value="TRNASYNTHILE"/>
</dbReference>
<feature type="domain" description="Zinc finger FPG/IleRS-type" evidence="12">
    <location>
        <begin position="868"/>
        <end position="892"/>
    </location>
</feature>
<keyword evidence="15" id="KW-1185">Reference proteome</keyword>
<evidence type="ECO:0000313" key="14">
    <source>
        <dbReference type="EMBL" id="MCV2232134.1"/>
    </source>
</evidence>
<evidence type="ECO:0000256" key="10">
    <source>
        <dbReference type="HAMAP-Rule" id="MF_02002"/>
    </source>
</evidence>
<dbReference type="InterPro" id="IPR033708">
    <property type="entry name" value="Anticodon_Ile_BEm"/>
</dbReference>
<dbReference type="HAMAP" id="MF_02002">
    <property type="entry name" value="Ile_tRNA_synth_type1"/>
    <property type="match status" value="1"/>
</dbReference>
<feature type="domain" description="Methionyl/Valyl/Leucyl/Isoleucyl-tRNA synthetase anticodon-binding" evidence="13">
    <location>
        <begin position="671"/>
        <end position="824"/>
    </location>
</feature>
<proteinExistence type="inferred from homology"/>
<evidence type="ECO:0000259" key="11">
    <source>
        <dbReference type="Pfam" id="PF00133"/>
    </source>
</evidence>
<evidence type="ECO:0000256" key="5">
    <source>
        <dbReference type="ARBA" id="ARBA00022840"/>
    </source>
</evidence>
<feature type="short sequence motif" description="'HIGH' region" evidence="10">
    <location>
        <begin position="57"/>
        <end position="67"/>
    </location>
</feature>
<dbReference type="Pfam" id="PF08264">
    <property type="entry name" value="Anticodon_1"/>
    <property type="match status" value="1"/>
</dbReference>
<evidence type="ECO:0000259" key="13">
    <source>
        <dbReference type="Pfam" id="PF08264"/>
    </source>
</evidence>
<dbReference type="SUPFAM" id="SSF52374">
    <property type="entry name" value="Nucleotidylyl transferase"/>
    <property type="match status" value="1"/>
</dbReference>
<feature type="domain" description="Aminoacyl-tRNA synthetase class Ia" evidence="11">
    <location>
        <begin position="28"/>
        <end position="626"/>
    </location>
</feature>
<dbReference type="PROSITE" id="PS00178">
    <property type="entry name" value="AA_TRNA_LIGASE_I"/>
    <property type="match status" value="1"/>
</dbReference>
<sequence>MELKDTLLLPQTSFEMRGNLGVREVDFQAKWEAMDLYNRVLKQNENNTPFVLHDGPPYANGAIHIGHSLNKILKDFVIRYKTMKGFYAPYIPGWDTHGLPIEQALTKKGVNRKEMTVSDFRKLCHDYALEQVKMQKVQFKRLGILGEWDNPYITLNPAFEADQLRVFGVMAEKGLIYKGLKPVYWSPSSESALAEAEIEYEDVTSPSIYVAFDVVSEQRKDQKLIIWTTTPWTLPANLAISANPTLTYVVVLVEGQRYIVVKSLVEKVSAVLKWENYTIEETFPGTDLEFVQYVHPLNQRVCPVILGEHVTDTDGTGLVHTAPGHGEDDYNVGKKYNLDILVPVDDKGVFTQEAGEFAGLYYEKGNPVIIEKLQQLGNLLHVSYFKHSYPHDWRTKKPIIFRATPQWFASIDLLKQPLLDEIKHTNWVQKWGELRIHNMIKDRNDWCISRQRAWGVPIPVFYAENGEAILDQAVINHVANIVEQEGTNAWLDKDAVDLLPEGYQHPGSPNGIFRKETDIMDVWFDSGSSHKLLQRRGLSYPADLYLEGSDQYRGWFNSSLITGVALYGKAPYKAVVSHGFVLDKDGRAMSKSLGNTTDPLKITSEMGADILRLWVSSVEYSSDVRIGDQLMKQVSESYRKIRNTFKFLLSNLFDFNPATDRVPYAQLGSLDKVMLHKLEDLKQSVYDAFDGYKFDVVYRQVNNYMINDLSAFYLDYTKDILYVEAQKGLLRRSVQTVLYEQLMSLLKLLNPILPHTTSEAYWALPFEHLDDVYLESMPDVVSYPDRHLDNAFEDFMVVRDELLKQLEDMRKNKVIGKSLEAKAVVSLPKAMKASLEMLHVSLTQVWMVSEVTLVESDVLSVVTEVAEGHKCERCWNIVPKVNESHVCPRCEAVLKGE</sequence>
<organism evidence="14 15">
    <name type="scientific">Paracholeplasma manati</name>
    <dbReference type="NCBI Taxonomy" id="591373"/>
    <lineage>
        <taxon>Bacteria</taxon>
        <taxon>Bacillati</taxon>
        <taxon>Mycoplasmatota</taxon>
        <taxon>Mollicutes</taxon>
        <taxon>Acholeplasmatales</taxon>
        <taxon>Acholeplasmataceae</taxon>
        <taxon>Paracholeplasma</taxon>
    </lineage>
</organism>
<dbReference type="RefSeq" id="WP_263608309.1">
    <property type="nucleotide sequence ID" value="NZ_JAOVQM010000003.1"/>
</dbReference>
<dbReference type="InterPro" id="IPR013155">
    <property type="entry name" value="M/V/L/I-tRNA-synth_anticd-bd"/>
</dbReference>
<comment type="domain">
    <text evidence="10">IleRS has two distinct active sites: one for aminoacylation and one for editing. The misactivated valine is translocated from the active site to the editing site, which sterically excludes the correctly activated isoleucine. The single editing site contains two valyl binding pockets, one specific for each substrate (Val-AMP or Val-tRNA(Ile)).</text>
</comment>
<keyword evidence="10" id="KW-0479">Metal-binding</keyword>
<keyword evidence="3 10" id="KW-0436">Ligase</keyword>
<dbReference type="Pfam" id="PF00133">
    <property type="entry name" value="tRNA-synt_1"/>
    <property type="match status" value="1"/>
</dbReference>
<dbReference type="Gene3D" id="1.10.730.20">
    <property type="match status" value="1"/>
</dbReference>
<keyword evidence="10" id="KW-0862">Zinc</keyword>
<dbReference type="InterPro" id="IPR023585">
    <property type="entry name" value="Ile-tRNA-ligase_type1"/>
</dbReference>
<feature type="binding site" evidence="10">
    <location>
        <position position="591"/>
    </location>
    <ligand>
        <name>ATP</name>
        <dbReference type="ChEBI" id="CHEBI:30616"/>
    </ligand>
</feature>
<keyword evidence="7 10" id="KW-0030">Aminoacyl-tRNA synthetase</keyword>
<dbReference type="InterPro" id="IPR009008">
    <property type="entry name" value="Val/Leu/Ile-tRNA-synth_edit"/>
</dbReference>
<evidence type="ECO:0000256" key="3">
    <source>
        <dbReference type="ARBA" id="ARBA00022598"/>
    </source>
</evidence>
<dbReference type="PANTHER" id="PTHR42765:SF1">
    <property type="entry name" value="ISOLEUCINE--TRNA LIGASE, MITOCHONDRIAL"/>
    <property type="match status" value="1"/>
</dbReference>
<dbReference type="Gene3D" id="3.40.50.620">
    <property type="entry name" value="HUPs"/>
    <property type="match status" value="2"/>
</dbReference>
<dbReference type="NCBIfam" id="TIGR00392">
    <property type="entry name" value="ileS"/>
    <property type="match status" value="1"/>
</dbReference>
<dbReference type="InterPro" id="IPR050081">
    <property type="entry name" value="Ile-tRNA_ligase"/>
</dbReference>
<comment type="caution">
    <text evidence="14">The sequence shown here is derived from an EMBL/GenBank/DDBJ whole genome shotgun (WGS) entry which is preliminary data.</text>
</comment>
<feature type="short sequence motif" description="'KMSKS' region" evidence="10">
    <location>
        <begin position="588"/>
        <end position="592"/>
    </location>
</feature>
<dbReference type="InterPro" id="IPR010663">
    <property type="entry name" value="Znf_FPG/IleRS"/>
</dbReference>
<comment type="similarity">
    <text evidence="1 10">Belongs to the class-I aminoacyl-tRNA synthetase family. IleS type 1 subfamily.</text>
</comment>
<evidence type="ECO:0000313" key="15">
    <source>
        <dbReference type="Proteomes" id="UP001177160"/>
    </source>
</evidence>
<feature type="binding site" evidence="10">
    <location>
        <position position="874"/>
    </location>
    <ligand>
        <name>Zn(2+)</name>
        <dbReference type="ChEBI" id="CHEBI:29105"/>
    </ligand>
</feature>
<dbReference type="InterPro" id="IPR002301">
    <property type="entry name" value="Ile-tRNA-ligase"/>
</dbReference>
<evidence type="ECO:0000256" key="4">
    <source>
        <dbReference type="ARBA" id="ARBA00022741"/>
    </source>
</evidence>
<keyword evidence="2 10" id="KW-0963">Cytoplasm</keyword>
<dbReference type="SUPFAM" id="SSF50677">
    <property type="entry name" value="ValRS/IleRS/LeuRS editing domain"/>
    <property type="match status" value="1"/>
</dbReference>
<dbReference type="Gene3D" id="3.90.740.10">
    <property type="entry name" value="Valyl/Leucyl/Isoleucyl-tRNA synthetase, editing domain"/>
    <property type="match status" value="1"/>
</dbReference>
<protein>
    <recommendedName>
        <fullName evidence="10">Isoleucine--tRNA ligase</fullName>
        <ecNumber evidence="10">6.1.1.5</ecNumber>
    </recommendedName>
    <alternativeName>
        <fullName evidence="10">Isoleucyl-tRNA synthetase</fullName>
        <shortName evidence="10">IleRS</shortName>
    </alternativeName>
</protein>
<dbReference type="Proteomes" id="UP001177160">
    <property type="component" value="Unassembled WGS sequence"/>
</dbReference>
<dbReference type="EC" id="6.1.1.5" evidence="10"/>
<keyword evidence="6 10" id="KW-0648">Protein biosynthesis</keyword>
<keyword evidence="4 10" id="KW-0547">Nucleotide-binding</keyword>
<evidence type="ECO:0000259" key="12">
    <source>
        <dbReference type="Pfam" id="PF06827"/>
    </source>
</evidence>
<dbReference type="InterPro" id="IPR001412">
    <property type="entry name" value="aa-tRNA-synth_I_CS"/>
</dbReference>
<feature type="binding site" evidence="10">
    <location>
        <position position="887"/>
    </location>
    <ligand>
        <name>Zn(2+)</name>
        <dbReference type="ChEBI" id="CHEBI:29105"/>
    </ligand>
</feature>
<gene>
    <name evidence="10 14" type="primary">ileS</name>
    <name evidence="14" type="ORF">N7548_04760</name>
</gene>
<name>A0ABT2Y5W0_9MOLU</name>
<evidence type="ECO:0000256" key="2">
    <source>
        <dbReference type="ARBA" id="ARBA00022490"/>
    </source>
</evidence>
<evidence type="ECO:0000256" key="1">
    <source>
        <dbReference type="ARBA" id="ARBA00006887"/>
    </source>
</evidence>
<feature type="binding site" evidence="10">
    <location>
        <position position="890"/>
    </location>
    <ligand>
        <name>Zn(2+)</name>
        <dbReference type="ChEBI" id="CHEBI:29105"/>
    </ligand>
</feature>
<dbReference type="InterPro" id="IPR002300">
    <property type="entry name" value="aa-tRNA-synth_Ia"/>
</dbReference>
<comment type="catalytic activity">
    <reaction evidence="9 10">
        <text>tRNA(Ile) + L-isoleucine + ATP = L-isoleucyl-tRNA(Ile) + AMP + diphosphate</text>
        <dbReference type="Rhea" id="RHEA:11060"/>
        <dbReference type="Rhea" id="RHEA-COMP:9666"/>
        <dbReference type="Rhea" id="RHEA-COMP:9695"/>
        <dbReference type="ChEBI" id="CHEBI:30616"/>
        <dbReference type="ChEBI" id="CHEBI:33019"/>
        <dbReference type="ChEBI" id="CHEBI:58045"/>
        <dbReference type="ChEBI" id="CHEBI:78442"/>
        <dbReference type="ChEBI" id="CHEBI:78528"/>
        <dbReference type="ChEBI" id="CHEBI:456215"/>
        <dbReference type="EC" id="6.1.1.5"/>
    </reaction>
</comment>
<comment type="cofactor">
    <cofactor evidence="10">
        <name>Zn(2+)</name>
        <dbReference type="ChEBI" id="CHEBI:29105"/>
    </cofactor>
    <text evidence="10">Binds 1 zinc ion per subunit.</text>
</comment>
<comment type="subcellular location">
    <subcellularLocation>
        <location evidence="10">Cytoplasm</location>
    </subcellularLocation>
</comment>
<dbReference type="CDD" id="cd07960">
    <property type="entry name" value="Anticodon_Ia_Ile_BEm"/>
    <property type="match status" value="1"/>
</dbReference>
<dbReference type="Gene3D" id="1.10.10.830">
    <property type="entry name" value="Ile-tRNA synthetase CP2 domain-like"/>
    <property type="match status" value="1"/>
</dbReference>
<keyword evidence="5 10" id="KW-0067">ATP-binding</keyword>
<dbReference type="GO" id="GO:0004822">
    <property type="term" value="F:isoleucine-tRNA ligase activity"/>
    <property type="evidence" value="ECO:0007669"/>
    <property type="project" value="UniProtKB-EC"/>
</dbReference>
<dbReference type="PANTHER" id="PTHR42765">
    <property type="entry name" value="SOLEUCYL-TRNA SYNTHETASE"/>
    <property type="match status" value="1"/>
</dbReference>
<evidence type="ECO:0000256" key="8">
    <source>
        <dbReference type="ARBA" id="ARBA00025217"/>
    </source>
</evidence>
<dbReference type="InterPro" id="IPR014729">
    <property type="entry name" value="Rossmann-like_a/b/a_fold"/>
</dbReference>
<feature type="binding site" evidence="10">
    <location>
        <position position="547"/>
    </location>
    <ligand>
        <name>L-isoleucyl-5'-AMP</name>
        <dbReference type="ChEBI" id="CHEBI:178002"/>
    </ligand>
</feature>
<evidence type="ECO:0000256" key="7">
    <source>
        <dbReference type="ARBA" id="ARBA00023146"/>
    </source>
</evidence>
<dbReference type="CDD" id="cd00818">
    <property type="entry name" value="IleRS_core"/>
    <property type="match status" value="1"/>
</dbReference>
<dbReference type="SUPFAM" id="SSF47323">
    <property type="entry name" value="Anticodon-binding domain of a subclass of class I aminoacyl-tRNA synthetases"/>
    <property type="match status" value="1"/>
</dbReference>
<dbReference type="InterPro" id="IPR009080">
    <property type="entry name" value="tRNAsynth_Ia_anticodon-bd"/>
</dbReference>
<evidence type="ECO:0000256" key="9">
    <source>
        <dbReference type="ARBA" id="ARBA00048359"/>
    </source>
</evidence>
<accession>A0ABT2Y5W0</accession>
<dbReference type="EMBL" id="JAOVQM010000003">
    <property type="protein sequence ID" value="MCV2232134.1"/>
    <property type="molecule type" value="Genomic_DNA"/>
</dbReference>
<reference evidence="14" key="1">
    <citation type="submission" date="2022-09" db="EMBL/GenBank/DDBJ databases">
        <title>Novel Mycoplasma species identified in domestic and wild animals.</title>
        <authorList>
            <person name="Volokhov D.V."/>
            <person name="Furtak V.A."/>
            <person name="Zagorodnyaya T.A."/>
        </authorList>
    </citation>
    <scope>NUCLEOTIDE SEQUENCE</scope>
    <source>
        <strain evidence="14">Oakley</strain>
    </source>
</reference>
<comment type="subunit">
    <text evidence="10">Monomer.</text>
</comment>
<feature type="binding site" evidence="10">
    <location>
        <position position="871"/>
    </location>
    <ligand>
        <name>Zn(2+)</name>
        <dbReference type="ChEBI" id="CHEBI:29105"/>
    </ligand>
</feature>
<comment type="function">
    <text evidence="8 10">Catalyzes the attachment of isoleucine to tRNA(Ile). As IleRS can inadvertently accommodate and process structurally similar amino acids such as valine, to avoid such errors it has two additional distinct tRNA(Ile)-dependent editing activities. One activity is designated as 'pretransfer' editing and involves the hydrolysis of activated Val-AMP. The other activity is designated 'posttransfer' editing and involves deacylation of mischarged Val-tRNA(Ile).</text>
</comment>